<evidence type="ECO:0000256" key="5">
    <source>
        <dbReference type="ARBA" id="ARBA00022679"/>
    </source>
</evidence>
<accession>A0AA38WQF6</accession>
<keyword evidence="8" id="KW-0833">Ubl conjugation pathway</keyword>
<evidence type="ECO:0000256" key="11">
    <source>
        <dbReference type="PROSITE-ProRule" id="PRU00455"/>
    </source>
</evidence>
<reference evidence="14" key="1">
    <citation type="submission" date="2023-03" db="EMBL/GenBank/DDBJ databases">
        <title>Chromosome-scale reference genome and RAD-based genetic map of yellow starthistle (Centaurea solstitialis) reveal putative structural variation and QTLs associated with invader traits.</title>
        <authorList>
            <person name="Reatini B."/>
            <person name="Cang F.A."/>
            <person name="Jiang Q."/>
            <person name="Mckibben M.T.W."/>
            <person name="Barker M.S."/>
            <person name="Rieseberg L.H."/>
            <person name="Dlugosch K.M."/>
        </authorList>
    </citation>
    <scope>NUCLEOTIDE SEQUENCE</scope>
    <source>
        <strain evidence="14">CAN-66</strain>
        <tissue evidence="14">Leaf</tissue>
    </source>
</reference>
<keyword evidence="9" id="KW-0862">Zinc</keyword>
<keyword evidence="7 11" id="KW-0863">Zinc-finger</keyword>
<dbReference type="InterPro" id="IPR013083">
    <property type="entry name" value="Znf_RING/FYVE/PHD"/>
</dbReference>
<dbReference type="Gene3D" id="3.30.40.10">
    <property type="entry name" value="Zinc/RING finger domain, C3HC4 (zinc finger)"/>
    <property type="match status" value="1"/>
</dbReference>
<gene>
    <name evidence="14" type="ORF">OSB04_006705</name>
</gene>
<dbReference type="InterPro" id="IPR013010">
    <property type="entry name" value="Znf_SIAH"/>
</dbReference>
<evidence type="ECO:0000256" key="10">
    <source>
        <dbReference type="ARBA" id="ARBA00024004"/>
    </source>
</evidence>
<keyword evidence="5" id="KW-0808">Transferase</keyword>
<dbReference type="EC" id="2.3.2.27" evidence="4"/>
<protein>
    <recommendedName>
        <fullName evidence="4">RING-type E3 ubiquitin transferase</fullName>
        <ecNumber evidence="4">2.3.2.27</ecNumber>
    </recommendedName>
</protein>
<evidence type="ECO:0000256" key="8">
    <source>
        <dbReference type="ARBA" id="ARBA00022786"/>
    </source>
</evidence>
<evidence type="ECO:0000256" key="7">
    <source>
        <dbReference type="ARBA" id="ARBA00022771"/>
    </source>
</evidence>
<feature type="region of interest" description="Disordered" evidence="12">
    <location>
        <begin position="1"/>
        <end position="27"/>
    </location>
</feature>
<feature type="domain" description="SIAH-type" evidence="13">
    <location>
        <begin position="200"/>
        <end position="258"/>
    </location>
</feature>
<evidence type="ECO:0000256" key="9">
    <source>
        <dbReference type="ARBA" id="ARBA00022833"/>
    </source>
</evidence>
<keyword evidence="15" id="KW-1185">Reference proteome</keyword>
<evidence type="ECO:0000313" key="15">
    <source>
        <dbReference type="Proteomes" id="UP001172457"/>
    </source>
</evidence>
<feature type="compositionally biased region" description="Polar residues" evidence="12">
    <location>
        <begin position="18"/>
        <end position="27"/>
    </location>
</feature>
<organism evidence="14 15">
    <name type="scientific">Centaurea solstitialis</name>
    <name type="common">yellow star-thistle</name>
    <dbReference type="NCBI Taxonomy" id="347529"/>
    <lineage>
        <taxon>Eukaryota</taxon>
        <taxon>Viridiplantae</taxon>
        <taxon>Streptophyta</taxon>
        <taxon>Embryophyta</taxon>
        <taxon>Tracheophyta</taxon>
        <taxon>Spermatophyta</taxon>
        <taxon>Magnoliopsida</taxon>
        <taxon>eudicotyledons</taxon>
        <taxon>Gunneridae</taxon>
        <taxon>Pentapetalae</taxon>
        <taxon>asterids</taxon>
        <taxon>campanulids</taxon>
        <taxon>Asterales</taxon>
        <taxon>Asteraceae</taxon>
        <taxon>Carduoideae</taxon>
        <taxon>Cardueae</taxon>
        <taxon>Centaureinae</taxon>
        <taxon>Centaurea</taxon>
    </lineage>
</organism>
<evidence type="ECO:0000256" key="3">
    <source>
        <dbReference type="ARBA" id="ARBA00009119"/>
    </source>
</evidence>
<dbReference type="PANTHER" id="PTHR46632:SF16">
    <property type="entry name" value="E3 UBIQUITIN-PROTEIN LIGASE SINA-LIKE 10"/>
    <property type="match status" value="1"/>
</dbReference>
<evidence type="ECO:0000259" key="13">
    <source>
        <dbReference type="PROSITE" id="PS51081"/>
    </source>
</evidence>
<comment type="function">
    <text evidence="10">E3 ubiquitin-protein ligase that mediates ubiquitination and subsequent proteasomal degradation of target proteins. E3 ubiquitin ligases accept ubiquitin from an E2 ubiquitin-conjugating enzyme in the form of a thioester and then directly transfers the ubiquitin to targeted substrates. It probably triggers the ubiquitin-mediated degradation of different substrates.</text>
</comment>
<evidence type="ECO:0000256" key="12">
    <source>
        <dbReference type="SAM" id="MobiDB-lite"/>
    </source>
</evidence>
<dbReference type="Proteomes" id="UP001172457">
    <property type="component" value="Chromosome 2"/>
</dbReference>
<sequence length="352" mass="39747">MSSRSSSSSTSYRSSSSPHNNKPLPSSLTAADIVSEYSFINPSKHKQPHIYQWPTENRNIPRRVQPSVPAAEFGDDWEIPRADVRVTNKWPRFVGSAEPRVQLRPQSPTEQSLIGVADLDAADTYIGVADLDAADTLMLTDKSLLDCPACHKPLRAPIYQCENGHTTCSICCTKAINVCLWCTSPIGFIRNVAMEKLADSILIYCKNIDLDCQECMIYHKVVEHEQVCPHTACFFPHPSCSFTDFAEDLYKYFSARHLCYTPFTYDTTLSLTVKSNQKNVFLQERDEGVIFILNHDLRENNRSFSVDCIGPPTFNKMFVYQLTAKHMGTCLSLQGVPEVFVKWDNTHSTRTI</sequence>
<evidence type="ECO:0000313" key="14">
    <source>
        <dbReference type="EMBL" id="KAJ9561545.1"/>
    </source>
</evidence>
<comment type="similarity">
    <text evidence="3">Belongs to the SINA (Seven in absentia) family.</text>
</comment>
<dbReference type="GO" id="GO:0008270">
    <property type="term" value="F:zinc ion binding"/>
    <property type="evidence" value="ECO:0007669"/>
    <property type="project" value="UniProtKB-KW"/>
</dbReference>
<dbReference type="Pfam" id="PF21362">
    <property type="entry name" value="Sina_RING"/>
    <property type="match status" value="1"/>
</dbReference>
<comment type="caution">
    <text evidence="14">The sequence shown here is derived from an EMBL/GenBank/DDBJ whole genome shotgun (WGS) entry which is preliminary data.</text>
</comment>
<evidence type="ECO:0000256" key="1">
    <source>
        <dbReference type="ARBA" id="ARBA00000900"/>
    </source>
</evidence>
<proteinExistence type="inferred from homology"/>
<comment type="catalytic activity">
    <reaction evidence="1">
        <text>S-ubiquitinyl-[E2 ubiquitin-conjugating enzyme]-L-cysteine + [acceptor protein]-L-lysine = [E2 ubiquitin-conjugating enzyme]-L-cysteine + N(6)-ubiquitinyl-[acceptor protein]-L-lysine.</text>
        <dbReference type="EC" id="2.3.2.27"/>
    </reaction>
</comment>
<dbReference type="PANTHER" id="PTHR46632">
    <property type="entry name" value="E3 UBIQUITIN-PROTEIN LIGASE SINA-LIKE 4"/>
    <property type="match status" value="1"/>
</dbReference>
<evidence type="ECO:0000256" key="2">
    <source>
        <dbReference type="ARBA" id="ARBA00004906"/>
    </source>
</evidence>
<dbReference type="GO" id="GO:0061630">
    <property type="term" value="F:ubiquitin protein ligase activity"/>
    <property type="evidence" value="ECO:0007669"/>
    <property type="project" value="UniProtKB-EC"/>
</dbReference>
<dbReference type="EMBL" id="JARYMX010000002">
    <property type="protein sequence ID" value="KAJ9561545.1"/>
    <property type="molecule type" value="Genomic_DNA"/>
</dbReference>
<name>A0AA38WQF6_9ASTR</name>
<evidence type="ECO:0000256" key="6">
    <source>
        <dbReference type="ARBA" id="ARBA00022723"/>
    </source>
</evidence>
<dbReference type="AlphaFoldDB" id="A0AA38WQF6"/>
<dbReference type="InterPro" id="IPR044286">
    <property type="entry name" value="SINL_plant"/>
</dbReference>
<keyword evidence="6" id="KW-0479">Metal-binding</keyword>
<dbReference type="PROSITE" id="PS51081">
    <property type="entry name" value="ZF_SIAH"/>
    <property type="match status" value="1"/>
</dbReference>
<comment type="pathway">
    <text evidence="2">Protein modification; protein ubiquitination.</text>
</comment>
<dbReference type="SUPFAM" id="SSF49599">
    <property type="entry name" value="TRAF domain-like"/>
    <property type="match status" value="1"/>
</dbReference>
<dbReference type="InterPro" id="IPR049548">
    <property type="entry name" value="Sina-like_RING"/>
</dbReference>
<evidence type="ECO:0000256" key="4">
    <source>
        <dbReference type="ARBA" id="ARBA00012483"/>
    </source>
</evidence>
<feature type="compositionally biased region" description="Low complexity" evidence="12">
    <location>
        <begin position="1"/>
        <end position="17"/>
    </location>
</feature>